<feature type="domain" description="DUF58" evidence="3">
    <location>
        <begin position="206"/>
        <end position="250"/>
    </location>
</feature>
<dbReference type="PANTHER" id="PTHR34351:SF1">
    <property type="entry name" value="SLR1927 PROTEIN"/>
    <property type="match status" value="1"/>
</dbReference>
<keyword evidence="2" id="KW-1133">Transmembrane helix</keyword>
<dbReference type="RefSeq" id="WP_184751695.1">
    <property type="nucleotide sequence ID" value="NZ_BAAAJR010000001.1"/>
</dbReference>
<sequence length="414" mass="43487">MSSIWPFTPRGTGALVLGVAAFIAAGELGLVELVYFGVLLVAAVLTSLISLYVAQRTDSVERALHPDVVAVGREAEVTVRVGARSALPTATGLWHDALPVGLAGSAEGVFPALASGLRGAERTVDLSYRVRGTSRGIHAIGPLSVRVLDPFGLVRRNTVLGDRTRVVVAPEVVELPSLRIASGESGGMRHMTNERLGQGSDNLTPRTYVPGDSMRRIHWRASAHHDSLMVRQEEQESTPEATVMLDRSATRWDPLATAAPGADPGFEVAVSACVSAMARLVRDGFAVDVADSDGVLLADPIAGGDLVEVDHAVADFASLRARNGDTLPRLPHLFVGAMTGPLVLIVGRFDPADADALASVAHHTSAAILLAVDPRADALERATAHGWHAARVGEGEVADAWAQAAETEAGRVLR</sequence>
<comment type="caution">
    <text evidence="4">The sequence shown here is derived from an EMBL/GenBank/DDBJ whole genome shotgun (WGS) entry which is preliminary data.</text>
</comment>
<evidence type="ECO:0000313" key="5">
    <source>
        <dbReference type="Proteomes" id="UP000537775"/>
    </source>
</evidence>
<feature type="region of interest" description="Disordered" evidence="1">
    <location>
        <begin position="184"/>
        <end position="206"/>
    </location>
</feature>
<keyword evidence="2" id="KW-0812">Transmembrane</keyword>
<accession>A0A7X0FT17</accession>
<keyword evidence="2" id="KW-0472">Membrane</keyword>
<keyword evidence="5" id="KW-1185">Reference proteome</keyword>
<dbReference type="EMBL" id="JACHML010000001">
    <property type="protein sequence ID" value="MBB6392650.1"/>
    <property type="molecule type" value="Genomic_DNA"/>
</dbReference>
<feature type="transmembrane region" description="Helical" evidence="2">
    <location>
        <begin position="34"/>
        <end position="54"/>
    </location>
</feature>
<dbReference type="AlphaFoldDB" id="A0A7X0FT17"/>
<name>A0A7X0FT17_9MICO</name>
<evidence type="ECO:0000259" key="3">
    <source>
        <dbReference type="Pfam" id="PF01882"/>
    </source>
</evidence>
<proteinExistence type="predicted"/>
<protein>
    <submittedName>
        <fullName evidence="4">Uncharacterized protein (DUF58 family)</fullName>
    </submittedName>
</protein>
<dbReference type="Pfam" id="PF01882">
    <property type="entry name" value="DUF58"/>
    <property type="match status" value="1"/>
</dbReference>
<dbReference type="Proteomes" id="UP000537775">
    <property type="component" value="Unassembled WGS sequence"/>
</dbReference>
<dbReference type="InterPro" id="IPR002881">
    <property type="entry name" value="DUF58"/>
</dbReference>
<evidence type="ECO:0000256" key="2">
    <source>
        <dbReference type="SAM" id="Phobius"/>
    </source>
</evidence>
<organism evidence="4 5">
    <name type="scientific">Microbacterium thalassium</name>
    <dbReference type="NCBI Taxonomy" id="362649"/>
    <lineage>
        <taxon>Bacteria</taxon>
        <taxon>Bacillati</taxon>
        <taxon>Actinomycetota</taxon>
        <taxon>Actinomycetes</taxon>
        <taxon>Micrococcales</taxon>
        <taxon>Microbacteriaceae</taxon>
        <taxon>Microbacterium</taxon>
    </lineage>
</organism>
<reference evidence="4 5" key="1">
    <citation type="submission" date="2020-08" db="EMBL/GenBank/DDBJ databases">
        <title>Sequencing the genomes of 1000 actinobacteria strains.</title>
        <authorList>
            <person name="Klenk H.-P."/>
        </authorList>
    </citation>
    <scope>NUCLEOTIDE SEQUENCE [LARGE SCALE GENOMIC DNA]</scope>
    <source>
        <strain evidence="4 5">DSM 12511</strain>
    </source>
</reference>
<evidence type="ECO:0000256" key="1">
    <source>
        <dbReference type="SAM" id="MobiDB-lite"/>
    </source>
</evidence>
<dbReference type="PANTHER" id="PTHR34351">
    <property type="entry name" value="SLR1927 PROTEIN-RELATED"/>
    <property type="match status" value="1"/>
</dbReference>
<evidence type="ECO:0000313" key="4">
    <source>
        <dbReference type="EMBL" id="MBB6392650.1"/>
    </source>
</evidence>
<feature type="transmembrane region" description="Helical" evidence="2">
    <location>
        <begin position="12"/>
        <end position="28"/>
    </location>
</feature>
<gene>
    <name evidence="4" type="ORF">HD594_002963</name>
</gene>